<reference evidence="2 3" key="1">
    <citation type="journal article" date="2019" name="Nat. Plants">
        <title>Genome sequencing of Musa balbisiana reveals subgenome evolution and function divergence in polyploid bananas.</title>
        <authorList>
            <person name="Yao X."/>
        </authorList>
    </citation>
    <scope>NUCLEOTIDE SEQUENCE [LARGE SCALE GENOMIC DNA]</scope>
    <source>
        <strain evidence="3">cv. DH-PKW</strain>
        <tissue evidence="2">Leaves</tissue>
    </source>
</reference>
<evidence type="ECO:0000313" key="3">
    <source>
        <dbReference type="Proteomes" id="UP000317650"/>
    </source>
</evidence>
<protein>
    <submittedName>
        <fullName evidence="2">Uncharacterized protein</fullName>
    </submittedName>
</protein>
<evidence type="ECO:0000256" key="1">
    <source>
        <dbReference type="SAM" id="MobiDB-lite"/>
    </source>
</evidence>
<name>A0A4S8IS93_MUSBA</name>
<proteinExistence type="predicted"/>
<feature type="region of interest" description="Disordered" evidence="1">
    <location>
        <begin position="15"/>
        <end position="34"/>
    </location>
</feature>
<sequence>MTTSDLTLAAEIAGGRAGVGRRPRAPHRDPIDPEAGAAVRGAWERRGTWAEQGKGQSAKLGNQIAIASTMVYAQLYVSLTAHGEGELGIQALILAIERLNNSEFSQISA</sequence>
<gene>
    <name evidence="2" type="ORF">C4D60_Mb06t27190</name>
</gene>
<accession>A0A4S8IS93</accession>
<keyword evidence="3" id="KW-1185">Reference proteome</keyword>
<comment type="caution">
    <text evidence="2">The sequence shown here is derived from an EMBL/GenBank/DDBJ whole genome shotgun (WGS) entry which is preliminary data.</text>
</comment>
<dbReference type="AlphaFoldDB" id="A0A4S8IS93"/>
<organism evidence="2 3">
    <name type="scientific">Musa balbisiana</name>
    <name type="common">Banana</name>
    <dbReference type="NCBI Taxonomy" id="52838"/>
    <lineage>
        <taxon>Eukaryota</taxon>
        <taxon>Viridiplantae</taxon>
        <taxon>Streptophyta</taxon>
        <taxon>Embryophyta</taxon>
        <taxon>Tracheophyta</taxon>
        <taxon>Spermatophyta</taxon>
        <taxon>Magnoliopsida</taxon>
        <taxon>Liliopsida</taxon>
        <taxon>Zingiberales</taxon>
        <taxon>Musaceae</taxon>
        <taxon>Musa</taxon>
    </lineage>
</organism>
<evidence type="ECO:0000313" key="2">
    <source>
        <dbReference type="EMBL" id="THU51074.1"/>
    </source>
</evidence>
<dbReference type="Proteomes" id="UP000317650">
    <property type="component" value="Chromosome 6"/>
</dbReference>
<dbReference type="EMBL" id="PYDT01000009">
    <property type="protein sequence ID" value="THU51074.1"/>
    <property type="molecule type" value="Genomic_DNA"/>
</dbReference>